<keyword evidence="9" id="KW-0067">ATP-binding</keyword>
<keyword evidence="11 13" id="KW-0472">Membrane</keyword>
<dbReference type="Gene3D" id="6.10.340.10">
    <property type="match status" value="1"/>
</dbReference>
<evidence type="ECO:0000259" key="15">
    <source>
        <dbReference type="PROSITE" id="PS50885"/>
    </source>
</evidence>
<dbReference type="SMART" id="SM00304">
    <property type="entry name" value="HAMP"/>
    <property type="match status" value="1"/>
</dbReference>
<evidence type="ECO:0000256" key="9">
    <source>
        <dbReference type="ARBA" id="ARBA00022840"/>
    </source>
</evidence>
<feature type="transmembrane region" description="Helical" evidence="13">
    <location>
        <begin position="171"/>
        <end position="193"/>
    </location>
</feature>
<dbReference type="EC" id="2.7.13.3" evidence="3"/>
<gene>
    <name evidence="16" type="ORF">H8B09_21120</name>
</gene>
<feature type="domain" description="HAMP" evidence="15">
    <location>
        <begin position="195"/>
        <end position="248"/>
    </location>
</feature>
<keyword evidence="6" id="KW-0808">Transferase</keyword>
<keyword evidence="5" id="KW-0597">Phosphoprotein</keyword>
<dbReference type="PANTHER" id="PTHR34220">
    <property type="entry name" value="SENSOR HISTIDINE KINASE YPDA"/>
    <property type="match status" value="1"/>
</dbReference>
<keyword evidence="8 16" id="KW-0418">Kinase</keyword>
<reference evidence="16 17" key="1">
    <citation type="submission" date="2020-09" db="EMBL/GenBank/DDBJ databases">
        <title>Paenibacillus sp. strain PR3 16S rRNA gene Genome sequencing and assembly.</title>
        <authorList>
            <person name="Kim J."/>
        </authorList>
    </citation>
    <scope>NUCLEOTIDE SEQUENCE [LARGE SCALE GENOMIC DNA]</scope>
    <source>
        <strain evidence="16 17">PR3</strain>
    </source>
</reference>
<keyword evidence="4" id="KW-1003">Cell membrane</keyword>
<dbReference type="InterPro" id="IPR004358">
    <property type="entry name" value="Sig_transdc_His_kin-like_C"/>
</dbReference>
<dbReference type="InterPro" id="IPR036890">
    <property type="entry name" value="HATPase_C_sf"/>
</dbReference>
<evidence type="ECO:0000259" key="14">
    <source>
        <dbReference type="PROSITE" id="PS50109"/>
    </source>
</evidence>
<evidence type="ECO:0000256" key="4">
    <source>
        <dbReference type="ARBA" id="ARBA00022475"/>
    </source>
</evidence>
<evidence type="ECO:0000313" key="17">
    <source>
        <dbReference type="Proteomes" id="UP000609346"/>
    </source>
</evidence>
<evidence type="ECO:0000256" key="13">
    <source>
        <dbReference type="SAM" id="Phobius"/>
    </source>
</evidence>
<organism evidence="16 17">
    <name type="scientific">Paenibacillus terricola</name>
    <dbReference type="NCBI Taxonomy" id="2763503"/>
    <lineage>
        <taxon>Bacteria</taxon>
        <taxon>Bacillati</taxon>
        <taxon>Bacillota</taxon>
        <taxon>Bacilli</taxon>
        <taxon>Bacillales</taxon>
        <taxon>Paenibacillaceae</taxon>
        <taxon>Paenibacillus</taxon>
    </lineage>
</organism>
<dbReference type="SMART" id="SM00387">
    <property type="entry name" value="HATPase_c"/>
    <property type="match status" value="1"/>
</dbReference>
<evidence type="ECO:0000256" key="1">
    <source>
        <dbReference type="ARBA" id="ARBA00000085"/>
    </source>
</evidence>
<dbReference type="Pfam" id="PF06580">
    <property type="entry name" value="His_kinase"/>
    <property type="match status" value="1"/>
</dbReference>
<proteinExistence type="predicted"/>
<comment type="catalytic activity">
    <reaction evidence="1">
        <text>ATP + protein L-histidine = ADP + protein N-phospho-L-histidine.</text>
        <dbReference type="EC" id="2.7.13.3"/>
    </reaction>
</comment>
<evidence type="ECO:0000256" key="8">
    <source>
        <dbReference type="ARBA" id="ARBA00022777"/>
    </source>
</evidence>
<comment type="caution">
    <text evidence="16">The sequence shown here is derived from an EMBL/GenBank/DDBJ whole genome shotgun (WGS) entry which is preliminary data.</text>
</comment>
<sequence>MTIRMKLLLFIPLLVLLVGSISLLLFRSTNVVQRSYDQMMGRMLLYKQASQTSSQLMQTLYSNRDNPTDATGALLQQLEQDLRALQAQLLGGGSTVSTASASIGYASMIETLLDQEQAALASATPAEALNLYEKADATAAFIFEEGSQLVDAELAADQPVFRRIQRENVRLLKLGAAVLVAETVLAALLALWISRSITRPIGMLVQSAGRIARGDLAAEPPQLGSRDELGMMAEAFGGMLSGLRETARLERERGEQQRLLGELELRSLQSQIRPHFLFNSLNALAKLALIEGAERTSDLIVSMSSLLRYNLQSLDRPVTLREELAHVDAYMTIQQARFRDRITFERHIDERALTAMLPPLTLQPIVENAFVHGVEEMERGAIISLSIESHEDDHSVVITVADNGKGMTEQVRQRLLHADSDASRATATTGDYLASDRKPSQSAGLGMRNVFRRLELFFGQRDLITIESAPGQGTRLTITLPESSKRDSLST</sequence>
<comment type="subcellular location">
    <subcellularLocation>
        <location evidence="2">Cell membrane</location>
        <topology evidence="2">Multi-pass membrane protein</topology>
    </subcellularLocation>
</comment>
<dbReference type="EMBL" id="JACXZA010000005">
    <property type="protein sequence ID" value="MBD3921283.1"/>
    <property type="molecule type" value="Genomic_DNA"/>
</dbReference>
<dbReference type="Proteomes" id="UP000609346">
    <property type="component" value="Unassembled WGS sequence"/>
</dbReference>
<evidence type="ECO:0000256" key="2">
    <source>
        <dbReference type="ARBA" id="ARBA00004651"/>
    </source>
</evidence>
<dbReference type="PROSITE" id="PS50109">
    <property type="entry name" value="HIS_KIN"/>
    <property type="match status" value="1"/>
</dbReference>
<dbReference type="Pfam" id="PF02518">
    <property type="entry name" value="HATPase_c"/>
    <property type="match status" value="1"/>
</dbReference>
<dbReference type="GO" id="GO:0016301">
    <property type="term" value="F:kinase activity"/>
    <property type="evidence" value="ECO:0007669"/>
    <property type="project" value="UniProtKB-KW"/>
</dbReference>
<keyword evidence="13" id="KW-0812">Transmembrane</keyword>
<dbReference type="Gene3D" id="3.30.565.10">
    <property type="entry name" value="Histidine kinase-like ATPase, C-terminal domain"/>
    <property type="match status" value="1"/>
</dbReference>
<dbReference type="InterPro" id="IPR003660">
    <property type="entry name" value="HAMP_dom"/>
</dbReference>
<dbReference type="PROSITE" id="PS50885">
    <property type="entry name" value="HAMP"/>
    <property type="match status" value="1"/>
</dbReference>
<dbReference type="InterPro" id="IPR010559">
    <property type="entry name" value="Sig_transdc_His_kin_internal"/>
</dbReference>
<evidence type="ECO:0000313" key="16">
    <source>
        <dbReference type="EMBL" id="MBD3921283.1"/>
    </source>
</evidence>
<dbReference type="SUPFAM" id="SSF158472">
    <property type="entry name" value="HAMP domain-like"/>
    <property type="match status" value="1"/>
</dbReference>
<dbReference type="SUPFAM" id="SSF55874">
    <property type="entry name" value="ATPase domain of HSP90 chaperone/DNA topoisomerase II/histidine kinase"/>
    <property type="match status" value="1"/>
</dbReference>
<dbReference type="CDD" id="cd06225">
    <property type="entry name" value="HAMP"/>
    <property type="match status" value="1"/>
</dbReference>
<dbReference type="InterPro" id="IPR050640">
    <property type="entry name" value="Bact_2-comp_sensor_kinase"/>
</dbReference>
<evidence type="ECO:0000256" key="7">
    <source>
        <dbReference type="ARBA" id="ARBA00022741"/>
    </source>
</evidence>
<evidence type="ECO:0000256" key="6">
    <source>
        <dbReference type="ARBA" id="ARBA00022679"/>
    </source>
</evidence>
<dbReference type="InterPro" id="IPR005467">
    <property type="entry name" value="His_kinase_dom"/>
</dbReference>
<dbReference type="RefSeq" id="WP_191205548.1">
    <property type="nucleotide sequence ID" value="NZ_JACXZA010000005.1"/>
</dbReference>
<keyword evidence="10" id="KW-0902">Two-component regulatory system</keyword>
<name>A0ABR8MZA4_9BACL</name>
<feature type="region of interest" description="Disordered" evidence="12">
    <location>
        <begin position="418"/>
        <end position="442"/>
    </location>
</feature>
<keyword evidence="7" id="KW-0547">Nucleotide-binding</keyword>
<keyword evidence="17" id="KW-1185">Reference proteome</keyword>
<evidence type="ECO:0000256" key="5">
    <source>
        <dbReference type="ARBA" id="ARBA00022553"/>
    </source>
</evidence>
<dbReference type="InterPro" id="IPR003594">
    <property type="entry name" value="HATPase_dom"/>
</dbReference>
<feature type="domain" description="Histidine kinase" evidence="14">
    <location>
        <begin position="272"/>
        <end position="484"/>
    </location>
</feature>
<evidence type="ECO:0000256" key="11">
    <source>
        <dbReference type="ARBA" id="ARBA00023136"/>
    </source>
</evidence>
<keyword evidence="13" id="KW-1133">Transmembrane helix</keyword>
<dbReference type="PRINTS" id="PR00344">
    <property type="entry name" value="BCTRLSENSOR"/>
</dbReference>
<dbReference type="Pfam" id="PF00672">
    <property type="entry name" value="HAMP"/>
    <property type="match status" value="1"/>
</dbReference>
<dbReference type="PANTHER" id="PTHR34220:SF7">
    <property type="entry name" value="SENSOR HISTIDINE KINASE YPDA"/>
    <property type="match status" value="1"/>
</dbReference>
<evidence type="ECO:0000256" key="10">
    <source>
        <dbReference type="ARBA" id="ARBA00023012"/>
    </source>
</evidence>
<protein>
    <recommendedName>
        <fullName evidence="3">histidine kinase</fullName>
        <ecNumber evidence="3">2.7.13.3</ecNumber>
    </recommendedName>
</protein>
<accession>A0ABR8MZA4</accession>
<evidence type="ECO:0000256" key="3">
    <source>
        <dbReference type="ARBA" id="ARBA00012438"/>
    </source>
</evidence>
<evidence type="ECO:0000256" key="12">
    <source>
        <dbReference type="SAM" id="MobiDB-lite"/>
    </source>
</evidence>